<proteinExistence type="predicted"/>
<dbReference type="HOGENOM" id="CLU_3024896_0_0_6"/>
<evidence type="ECO:0000313" key="1">
    <source>
        <dbReference type="EMBL" id="ACR68301.1"/>
    </source>
</evidence>
<dbReference type="AlphaFoldDB" id="C5BCY0"/>
<dbReference type="GeneID" id="69538122"/>
<reference evidence="2" key="1">
    <citation type="submission" date="2009-03" db="EMBL/GenBank/DDBJ databases">
        <title>Complete genome sequence of Edwardsiella ictaluri 93-146.</title>
        <authorList>
            <person name="Williams M.L."/>
            <person name="Gillaspy A.F."/>
            <person name="Dyer D.W."/>
            <person name="Thune R.L."/>
            <person name="Waldbieser G.C."/>
            <person name="Schuster S.C."/>
            <person name="Gipson J."/>
            <person name="Zaitshik J."/>
            <person name="Landry C."/>
            <person name="Lawrence M.L."/>
        </authorList>
    </citation>
    <scope>NUCLEOTIDE SEQUENCE [LARGE SCALE GENOMIC DNA]</scope>
    <source>
        <strain evidence="2">93-146</strain>
    </source>
</reference>
<sequence length="55" mass="5964">MSYSRQHSVAEATAPKQCNAPTVVHFSAPEQGQISPTWVSLSEEYLQEMGGRSPG</sequence>
<protein>
    <submittedName>
        <fullName evidence="1">Uncharacterized protein</fullName>
    </submittedName>
</protein>
<gene>
    <name evidence="1" type="ordered locus">NT01EI_1089</name>
</gene>
<organism evidence="1 2">
    <name type="scientific">Edwardsiella ictaluri (strain 93-146)</name>
    <dbReference type="NCBI Taxonomy" id="634503"/>
    <lineage>
        <taxon>Bacteria</taxon>
        <taxon>Pseudomonadati</taxon>
        <taxon>Pseudomonadota</taxon>
        <taxon>Gammaproteobacteria</taxon>
        <taxon>Enterobacterales</taxon>
        <taxon>Hafniaceae</taxon>
        <taxon>Edwardsiella</taxon>
    </lineage>
</organism>
<reference evidence="1 2" key="2">
    <citation type="journal article" date="2012" name="J. Bacteriol.">
        <title>Genome Sequence of Edwardsiella ictaluri 93-146, a Strain Associated with a Natural Channel Catfish Outbreak of Enteric Septicemia of Catfish.</title>
        <authorList>
            <person name="Williams M.L."/>
            <person name="Gillaspy A.F."/>
            <person name="Dyer D.W."/>
            <person name="Thune R.L."/>
            <person name="Waldbieser G.C."/>
            <person name="Schuster S.C."/>
            <person name="Gipson J."/>
            <person name="Zaitshik J."/>
            <person name="Landry C."/>
            <person name="Banes M.M."/>
            <person name="Lawrence M.L."/>
        </authorList>
    </citation>
    <scope>NUCLEOTIDE SEQUENCE [LARGE SCALE GENOMIC DNA]</scope>
    <source>
        <strain evidence="1 2">93-146</strain>
    </source>
</reference>
<accession>C5BCY0</accession>
<name>C5BCY0_EDWI9</name>
<dbReference type="Proteomes" id="UP000001485">
    <property type="component" value="Chromosome"/>
</dbReference>
<dbReference type="KEGG" id="eic:NT01EI_1089"/>
<dbReference type="EMBL" id="CP001600">
    <property type="protein sequence ID" value="ACR68301.1"/>
    <property type="molecule type" value="Genomic_DNA"/>
</dbReference>
<evidence type="ECO:0000313" key="2">
    <source>
        <dbReference type="Proteomes" id="UP000001485"/>
    </source>
</evidence>
<dbReference type="RefSeq" id="WP_015870481.1">
    <property type="nucleotide sequence ID" value="NC_012779.2"/>
</dbReference>